<dbReference type="CDD" id="cd01335">
    <property type="entry name" value="Radical_SAM"/>
    <property type="match status" value="1"/>
</dbReference>
<proteinExistence type="predicted"/>
<keyword evidence="5" id="KW-0408">Iron</keyword>
<keyword evidence="3" id="KW-0949">S-adenosyl-L-methionine</keyword>
<dbReference type="SUPFAM" id="SSF102114">
    <property type="entry name" value="Radical SAM enzymes"/>
    <property type="match status" value="1"/>
</dbReference>
<dbReference type="PANTHER" id="PTHR30352">
    <property type="entry name" value="PYRUVATE FORMATE-LYASE-ACTIVATING ENZYME"/>
    <property type="match status" value="1"/>
</dbReference>
<keyword evidence="4" id="KW-0479">Metal-binding</keyword>
<dbReference type="RefSeq" id="WP_186875527.1">
    <property type="nucleotide sequence ID" value="NZ_JACOPF010000001.1"/>
</dbReference>
<dbReference type="InterPro" id="IPR012840">
    <property type="entry name" value="NrdG2"/>
</dbReference>
<sequence length="231" mass="25817">MGIQGIQKLTLLDFPGKVACTLFTAGCNFRCPFCHNASLVTHVDGKRDIPEEEILAFLNKRRGVLDGVCITGGEPLLWTDIEACIRKIRELGYLVKLDTNGSNVSLLKHLAEEGLLDYVAMDIKNAPDKYGITIGIEGYHLENILQSVDFLLTGSVPYEFRTTVVREFHNREDFAAIGRWIKGAERYFLQGFQDSGDLIAPGLRGYTKEIMEQALAIVRRNVPNAELRGIE</sequence>
<dbReference type="InterPro" id="IPR013785">
    <property type="entry name" value="Aldolase_TIM"/>
</dbReference>
<dbReference type="GO" id="GO:0003824">
    <property type="term" value="F:catalytic activity"/>
    <property type="evidence" value="ECO:0007669"/>
    <property type="project" value="InterPro"/>
</dbReference>
<dbReference type="Pfam" id="PF04055">
    <property type="entry name" value="Radical_SAM"/>
    <property type="match status" value="1"/>
</dbReference>
<dbReference type="InterPro" id="IPR007197">
    <property type="entry name" value="rSAM"/>
</dbReference>
<dbReference type="PROSITE" id="PS51918">
    <property type="entry name" value="RADICAL_SAM"/>
    <property type="match status" value="1"/>
</dbReference>
<dbReference type="EMBL" id="JACOPF010000001">
    <property type="protein sequence ID" value="MBC5688945.1"/>
    <property type="molecule type" value="Genomic_DNA"/>
</dbReference>
<dbReference type="InterPro" id="IPR034457">
    <property type="entry name" value="Organic_radical-activating"/>
</dbReference>
<dbReference type="AlphaFoldDB" id="A0A923LHP1"/>
<gene>
    <name evidence="8" type="ORF">H8S37_08405</name>
</gene>
<keyword evidence="9" id="KW-1185">Reference proteome</keyword>
<name>A0A923LHP1_9FIRM</name>
<evidence type="ECO:0000313" key="9">
    <source>
        <dbReference type="Proteomes" id="UP000652477"/>
    </source>
</evidence>
<organism evidence="8 9">
    <name type="scientific">Mediterraneibacter hominis</name>
    <dbReference type="NCBI Taxonomy" id="2763054"/>
    <lineage>
        <taxon>Bacteria</taxon>
        <taxon>Bacillati</taxon>
        <taxon>Bacillota</taxon>
        <taxon>Clostridia</taxon>
        <taxon>Lachnospirales</taxon>
        <taxon>Lachnospiraceae</taxon>
        <taxon>Mediterraneibacter</taxon>
    </lineage>
</organism>
<dbReference type="NCBIfam" id="TIGR02495">
    <property type="entry name" value="NrdG2"/>
    <property type="match status" value="1"/>
</dbReference>
<dbReference type="GO" id="GO:0046872">
    <property type="term" value="F:metal ion binding"/>
    <property type="evidence" value="ECO:0007669"/>
    <property type="project" value="UniProtKB-KW"/>
</dbReference>
<dbReference type="GO" id="GO:0051539">
    <property type="term" value="F:4 iron, 4 sulfur cluster binding"/>
    <property type="evidence" value="ECO:0007669"/>
    <property type="project" value="UniProtKB-KW"/>
</dbReference>
<evidence type="ECO:0000313" key="8">
    <source>
        <dbReference type="EMBL" id="MBC5688945.1"/>
    </source>
</evidence>
<reference evidence="8" key="1">
    <citation type="submission" date="2020-08" db="EMBL/GenBank/DDBJ databases">
        <title>Genome public.</title>
        <authorList>
            <person name="Liu C."/>
            <person name="Sun Q."/>
        </authorList>
    </citation>
    <scope>NUCLEOTIDE SEQUENCE</scope>
    <source>
        <strain evidence="8">NSJ-55</strain>
    </source>
</reference>
<keyword evidence="6" id="KW-0411">Iron-sulfur</keyword>
<comment type="caution">
    <text evidence="8">The sequence shown here is derived from an EMBL/GenBank/DDBJ whole genome shotgun (WGS) entry which is preliminary data.</text>
</comment>
<dbReference type="InterPro" id="IPR058240">
    <property type="entry name" value="rSAM_sf"/>
</dbReference>
<evidence type="ECO:0000256" key="1">
    <source>
        <dbReference type="ARBA" id="ARBA00001966"/>
    </source>
</evidence>
<accession>A0A923LHP1</accession>
<dbReference type="SFLD" id="SFLDG01094">
    <property type="entry name" value="Uncharacterised_Radical_SAM_Su"/>
    <property type="match status" value="1"/>
</dbReference>
<dbReference type="Proteomes" id="UP000652477">
    <property type="component" value="Unassembled WGS sequence"/>
</dbReference>
<evidence type="ECO:0000256" key="6">
    <source>
        <dbReference type="ARBA" id="ARBA00023014"/>
    </source>
</evidence>
<protein>
    <submittedName>
        <fullName evidence="8">Anaerobic ribonucleoside-triphosphate reductase activating protein</fullName>
    </submittedName>
</protein>
<keyword evidence="2" id="KW-0004">4Fe-4S</keyword>
<dbReference type="Gene3D" id="3.20.20.70">
    <property type="entry name" value="Aldolase class I"/>
    <property type="match status" value="1"/>
</dbReference>
<evidence type="ECO:0000256" key="4">
    <source>
        <dbReference type="ARBA" id="ARBA00022723"/>
    </source>
</evidence>
<evidence type="ECO:0000256" key="5">
    <source>
        <dbReference type="ARBA" id="ARBA00023004"/>
    </source>
</evidence>
<evidence type="ECO:0000256" key="2">
    <source>
        <dbReference type="ARBA" id="ARBA00022485"/>
    </source>
</evidence>
<evidence type="ECO:0000259" key="7">
    <source>
        <dbReference type="PROSITE" id="PS51918"/>
    </source>
</evidence>
<dbReference type="SFLD" id="SFLDG01067">
    <property type="entry name" value="SPASM/twitch_domain_containing"/>
    <property type="match status" value="1"/>
</dbReference>
<feature type="domain" description="Radical SAM core" evidence="7">
    <location>
        <begin position="13"/>
        <end position="231"/>
    </location>
</feature>
<dbReference type="SFLD" id="SFLDS00029">
    <property type="entry name" value="Radical_SAM"/>
    <property type="match status" value="1"/>
</dbReference>
<dbReference type="PANTHER" id="PTHR30352:SF13">
    <property type="entry name" value="GLYCYL-RADICAL ENZYME ACTIVATING ENZYME YJJW-RELATED"/>
    <property type="match status" value="1"/>
</dbReference>
<evidence type="ECO:0000256" key="3">
    <source>
        <dbReference type="ARBA" id="ARBA00022691"/>
    </source>
</evidence>
<comment type="cofactor">
    <cofactor evidence="1">
        <name>[4Fe-4S] cluster</name>
        <dbReference type="ChEBI" id="CHEBI:49883"/>
    </cofactor>
</comment>